<dbReference type="GO" id="GO:0043190">
    <property type="term" value="C:ATP-binding cassette (ABC) transporter complex"/>
    <property type="evidence" value="ECO:0007669"/>
    <property type="project" value="InterPro"/>
</dbReference>
<protein>
    <recommendedName>
        <fullName evidence="6">Transport permease protein</fullName>
    </recommendedName>
</protein>
<dbReference type="InterPro" id="IPR000412">
    <property type="entry name" value="ABC_2_transport"/>
</dbReference>
<keyword evidence="6" id="KW-1003">Cell membrane</keyword>
<accession>A0A939T0L8</accession>
<feature type="transmembrane region" description="Helical" evidence="6">
    <location>
        <begin position="46"/>
        <end position="75"/>
    </location>
</feature>
<sequence length="241" mass="25817">MMLALRNPALIATTLLQPVLFLAFFGPLFTRVYDKGVLEVPGSNAYAFFVPGLLVQLGLFGAAFVGFTIIADWRAGVVERMRVTPASRLSILLGRVLRDVVILVTQSIVLVLAGLLFGMRAPVGGILLALAFIAALATALASFSYTLGLLTKSEDAFAPILNSLMMPMLLLSGIMLPMQIGPSWLNWISRFTPFRYIIDAIRDGFRGDYTSSAMAEGGAVAIGLAAVCVAVGVRTFLRENA</sequence>
<keyword evidence="9" id="KW-1185">Reference proteome</keyword>
<dbReference type="PIRSF" id="PIRSF006648">
    <property type="entry name" value="DrrB"/>
    <property type="match status" value="1"/>
</dbReference>
<evidence type="ECO:0000256" key="5">
    <source>
        <dbReference type="ARBA" id="ARBA00023251"/>
    </source>
</evidence>
<dbReference type="Pfam" id="PF01061">
    <property type="entry name" value="ABC2_membrane"/>
    <property type="match status" value="1"/>
</dbReference>
<dbReference type="AlphaFoldDB" id="A0A939T0L8"/>
<dbReference type="InterPro" id="IPR051784">
    <property type="entry name" value="Nod_factor_ABC_transporter"/>
</dbReference>
<dbReference type="Proteomes" id="UP000669179">
    <property type="component" value="Unassembled WGS sequence"/>
</dbReference>
<dbReference type="GO" id="GO:0046677">
    <property type="term" value="P:response to antibiotic"/>
    <property type="evidence" value="ECO:0007669"/>
    <property type="project" value="UniProtKB-KW"/>
</dbReference>
<organism evidence="8 9">
    <name type="scientific">Actinomadura barringtoniae</name>
    <dbReference type="NCBI Taxonomy" id="1427535"/>
    <lineage>
        <taxon>Bacteria</taxon>
        <taxon>Bacillati</taxon>
        <taxon>Actinomycetota</taxon>
        <taxon>Actinomycetes</taxon>
        <taxon>Streptosporangiales</taxon>
        <taxon>Thermomonosporaceae</taxon>
        <taxon>Actinomadura</taxon>
    </lineage>
</organism>
<keyword evidence="5" id="KW-0046">Antibiotic resistance</keyword>
<feature type="transmembrane region" description="Helical" evidence="6">
    <location>
        <begin position="218"/>
        <end position="237"/>
    </location>
</feature>
<feature type="transmembrane region" description="Helical" evidence="6">
    <location>
        <begin position="96"/>
        <end position="117"/>
    </location>
</feature>
<keyword evidence="3 6" id="KW-1133">Transmembrane helix</keyword>
<feature type="transmembrane region" description="Helical" evidence="6">
    <location>
        <begin position="160"/>
        <end position="180"/>
    </location>
</feature>
<proteinExistence type="inferred from homology"/>
<dbReference type="InterPro" id="IPR013525">
    <property type="entry name" value="ABC2_TM"/>
</dbReference>
<comment type="caution">
    <text evidence="8">The sequence shown here is derived from an EMBL/GenBank/DDBJ whole genome shotgun (WGS) entry which is preliminary data.</text>
</comment>
<evidence type="ECO:0000256" key="1">
    <source>
        <dbReference type="ARBA" id="ARBA00004141"/>
    </source>
</evidence>
<comment type="subcellular location">
    <subcellularLocation>
        <location evidence="6">Cell membrane</location>
        <topology evidence="6">Multi-pass membrane protein</topology>
    </subcellularLocation>
    <subcellularLocation>
        <location evidence="1">Membrane</location>
        <topology evidence="1">Multi-pass membrane protein</topology>
    </subcellularLocation>
</comment>
<dbReference type="InterPro" id="IPR047817">
    <property type="entry name" value="ABC2_TM_bact-type"/>
</dbReference>
<feature type="transmembrane region" description="Helical" evidence="6">
    <location>
        <begin position="123"/>
        <end position="148"/>
    </location>
</feature>
<evidence type="ECO:0000256" key="2">
    <source>
        <dbReference type="ARBA" id="ARBA00022692"/>
    </source>
</evidence>
<evidence type="ECO:0000313" key="8">
    <source>
        <dbReference type="EMBL" id="MBO2445596.1"/>
    </source>
</evidence>
<gene>
    <name evidence="8" type="ORF">J4573_00685</name>
</gene>
<dbReference type="GO" id="GO:0140359">
    <property type="term" value="F:ABC-type transporter activity"/>
    <property type="evidence" value="ECO:0007669"/>
    <property type="project" value="InterPro"/>
</dbReference>
<evidence type="ECO:0000313" key="9">
    <source>
        <dbReference type="Proteomes" id="UP000669179"/>
    </source>
</evidence>
<evidence type="ECO:0000256" key="4">
    <source>
        <dbReference type="ARBA" id="ARBA00023136"/>
    </source>
</evidence>
<keyword evidence="4 6" id="KW-0472">Membrane</keyword>
<keyword evidence="2 6" id="KW-0812">Transmembrane</keyword>
<comment type="caution">
    <text evidence="6">Lacks conserved residue(s) required for the propagation of feature annotation.</text>
</comment>
<dbReference type="PANTHER" id="PTHR43229">
    <property type="entry name" value="NODULATION PROTEIN J"/>
    <property type="match status" value="1"/>
</dbReference>
<keyword evidence="6" id="KW-0813">Transport</keyword>
<dbReference type="EMBL" id="JAGEOJ010000001">
    <property type="protein sequence ID" value="MBO2445596.1"/>
    <property type="molecule type" value="Genomic_DNA"/>
</dbReference>
<dbReference type="PROSITE" id="PS51012">
    <property type="entry name" value="ABC_TM2"/>
    <property type="match status" value="1"/>
</dbReference>
<evidence type="ECO:0000256" key="3">
    <source>
        <dbReference type="ARBA" id="ARBA00022989"/>
    </source>
</evidence>
<evidence type="ECO:0000259" key="7">
    <source>
        <dbReference type="PROSITE" id="PS51012"/>
    </source>
</evidence>
<comment type="similarity">
    <text evidence="6">Belongs to the ABC-2 integral membrane protein family.</text>
</comment>
<feature type="domain" description="ABC transmembrane type-2" evidence="7">
    <location>
        <begin position="9"/>
        <end position="239"/>
    </location>
</feature>
<evidence type="ECO:0000256" key="6">
    <source>
        <dbReference type="RuleBase" id="RU361157"/>
    </source>
</evidence>
<dbReference type="PANTHER" id="PTHR43229:SF2">
    <property type="entry name" value="NODULATION PROTEIN J"/>
    <property type="match status" value="1"/>
</dbReference>
<reference evidence="8" key="1">
    <citation type="submission" date="2021-03" db="EMBL/GenBank/DDBJ databases">
        <authorList>
            <person name="Kanchanasin P."/>
            <person name="Saeng-In P."/>
            <person name="Phongsopitanun W."/>
            <person name="Yuki M."/>
            <person name="Kudo T."/>
            <person name="Ohkuma M."/>
            <person name="Tanasupawat S."/>
        </authorList>
    </citation>
    <scope>NUCLEOTIDE SEQUENCE</scope>
    <source>
        <strain evidence="8">GKU 128</strain>
    </source>
</reference>
<name>A0A939T0L8_9ACTN</name>